<accession>A0AAN4VU75</accession>
<dbReference type="PROSITE" id="PS51770">
    <property type="entry name" value="HOTDOG_ACOT"/>
    <property type="match status" value="1"/>
</dbReference>
<evidence type="ECO:0000313" key="5">
    <source>
        <dbReference type="EMBL" id="GJM59813.1"/>
    </source>
</evidence>
<dbReference type="Proteomes" id="UP001310022">
    <property type="component" value="Unassembled WGS sequence"/>
</dbReference>
<feature type="domain" description="HotDog ACOT-type" evidence="4">
    <location>
        <begin position="18"/>
        <end position="130"/>
    </location>
</feature>
<dbReference type="AlphaFoldDB" id="A0AAN4VU75"/>
<proteinExistence type="inferred from homology"/>
<dbReference type="SUPFAM" id="SSF54637">
    <property type="entry name" value="Thioesterase/thiol ester dehydrase-isomerase"/>
    <property type="match status" value="1"/>
</dbReference>
<dbReference type="CDD" id="cd03442">
    <property type="entry name" value="BFIT_BACH"/>
    <property type="match status" value="1"/>
</dbReference>
<dbReference type="PANTHER" id="PTHR11049">
    <property type="entry name" value="ACYL COENZYME A THIOESTER HYDROLASE"/>
    <property type="match status" value="1"/>
</dbReference>
<evidence type="ECO:0000313" key="6">
    <source>
        <dbReference type="Proteomes" id="UP001310022"/>
    </source>
</evidence>
<name>A0AAN4VU75_9BACT</name>
<evidence type="ECO:0000259" key="4">
    <source>
        <dbReference type="PROSITE" id="PS51770"/>
    </source>
</evidence>
<sequence length="193" mass="21873">MDGIRKLKPMNNQYKTVEDSRVEIKQLMLPSNANFSGKIHGGHILALMDQVAFTVASKHSACYCVTAAVERVEFLNPIEVGELVSMKAQVNYVGNTSMIVGIRVEAEDIKTGKTKHCNSSYFTMVAKEVGGQPHKVPGLVIKDRDGIRRFLRAAKQVEFTTNKRHEFHEHQDEDFQSEEYLEALKQYNVKMEL</sequence>
<keyword evidence="2 3" id="KW-0378">Hydrolase</keyword>
<reference evidence="5 6" key="1">
    <citation type="submission" date="2021-12" db="EMBL/GenBank/DDBJ databases">
        <title>Genome sequencing of bacteria with rrn-lacking chromosome and rrn-plasmid.</title>
        <authorList>
            <person name="Anda M."/>
            <person name="Iwasaki W."/>
        </authorList>
    </citation>
    <scope>NUCLEOTIDE SEQUENCE [LARGE SCALE GENOMIC DNA]</scope>
    <source>
        <strain evidence="5 6">NBRC 15940</strain>
    </source>
</reference>
<dbReference type="GO" id="GO:0005829">
    <property type="term" value="C:cytosol"/>
    <property type="evidence" value="ECO:0007669"/>
    <property type="project" value="TreeGrafter"/>
</dbReference>
<dbReference type="PANTHER" id="PTHR11049:SF16">
    <property type="entry name" value="PROTEIN VDLD"/>
    <property type="match status" value="1"/>
</dbReference>
<dbReference type="InterPro" id="IPR006683">
    <property type="entry name" value="Thioestr_dom"/>
</dbReference>
<dbReference type="InterPro" id="IPR033120">
    <property type="entry name" value="HOTDOG_ACOT"/>
</dbReference>
<protein>
    <submittedName>
        <fullName evidence="5">Acyl-CoA thioesterase</fullName>
    </submittedName>
</protein>
<organism evidence="5 6">
    <name type="scientific">Persicobacter diffluens</name>
    <dbReference type="NCBI Taxonomy" id="981"/>
    <lineage>
        <taxon>Bacteria</taxon>
        <taxon>Pseudomonadati</taxon>
        <taxon>Bacteroidota</taxon>
        <taxon>Cytophagia</taxon>
        <taxon>Cytophagales</taxon>
        <taxon>Persicobacteraceae</taxon>
        <taxon>Persicobacter</taxon>
    </lineage>
</organism>
<evidence type="ECO:0000256" key="1">
    <source>
        <dbReference type="ARBA" id="ARBA00010458"/>
    </source>
</evidence>
<dbReference type="GO" id="GO:0052816">
    <property type="term" value="F:long-chain fatty acyl-CoA hydrolase activity"/>
    <property type="evidence" value="ECO:0007669"/>
    <property type="project" value="TreeGrafter"/>
</dbReference>
<keyword evidence="6" id="KW-1185">Reference proteome</keyword>
<evidence type="ECO:0000256" key="2">
    <source>
        <dbReference type="ARBA" id="ARBA00022801"/>
    </source>
</evidence>
<dbReference type="GO" id="GO:0006637">
    <property type="term" value="P:acyl-CoA metabolic process"/>
    <property type="evidence" value="ECO:0007669"/>
    <property type="project" value="TreeGrafter"/>
</dbReference>
<dbReference type="EMBL" id="BQKE01000001">
    <property type="protein sequence ID" value="GJM59813.1"/>
    <property type="molecule type" value="Genomic_DNA"/>
</dbReference>
<dbReference type="Pfam" id="PF03061">
    <property type="entry name" value="4HBT"/>
    <property type="match status" value="1"/>
</dbReference>
<dbReference type="Gene3D" id="3.10.129.10">
    <property type="entry name" value="Hotdog Thioesterase"/>
    <property type="match status" value="1"/>
</dbReference>
<dbReference type="InterPro" id="IPR040170">
    <property type="entry name" value="Cytosol_ACT"/>
</dbReference>
<dbReference type="InterPro" id="IPR029069">
    <property type="entry name" value="HotDog_dom_sf"/>
</dbReference>
<evidence type="ECO:0000256" key="3">
    <source>
        <dbReference type="PROSITE-ProRule" id="PRU01106"/>
    </source>
</evidence>
<gene>
    <name evidence="5" type="ORF">PEDI_03650</name>
</gene>
<comment type="caution">
    <text evidence="5">The sequence shown here is derived from an EMBL/GenBank/DDBJ whole genome shotgun (WGS) entry which is preliminary data.</text>
</comment>
<comment type="similarity">
    <text evidence="1">Belongs to the acyl coenzyme A hydrolase family.</text>
</comment>